<dbReference type="EMBL" id="BSUZ01000001">
    <property type="protein sequence ID" value="GMA89027.1"/>
    <property type="molecule type" value="Genomic_DNA"/>
</dbReference>
<dbReference type="Proteomes" id="UP001157017">
    <property type="component" value="Unassembled WGS sequence"/>
</dbReference>
<accession>A0ABQ6JQA5</accession>
<dbReference type="PANTHER" id="PTHR33514">
    <property type="entry name" value="PROTEIN ABCI12, CHLOROPLASTIC"/>
    <property type="match status" value="1"/>
</dbReference>
<evidence type="ECO:0008006" key="5">
    <source>
        <dbReference type="Google" id="ProtNLM"/>
    </source>
</evidence>
<gene>
    <name evidence="3" type="ORF">GCM10025868_42770</name>
</gene>
<keyword evidence="2" id="KW-0812">Transmembrane</keyword>
<sequence>MSAPTAPVREARVPSPAPRSSASATASRRTRAVHPAAWWVWALGLAVAASSTTNPLLLVLVLAVSTSVVLACRGDDPWARAFRWYLLLGLLVVALRLVLHVLVGFKDGEHVVLRLPSLGLPSWAAGIEVGGTLTAEGLLSAGVQGLRLACVVVAVGAANALADPKRLLRALPGALHEIGVAVVVSVSVAPQAGRGGAARVARPAACAAAPVAVCGRCAGSRCRCCRTCSTAAWPWLRRWTRAASGALARCRRAPVG</sequence>
<feature type="compositionally biased region" description="Low complexity" evidence="1">
    <location>
        <begin position="18"/>
        <end position="27"/>
    </location>
</feature>
<evidence type="ECO:0000313" key="4">
    <source>
        <dbReference type="Proteomes" id="UP001157017"/>
    </source>
</evidence>
<keyword evidence="2" id="KW-1133">Transmembrane helix</keyword>
<name>A0ABQ6JQA5_9ACTN</name>
<protein>
    <recommendedName>
        <fullName evidence="5">Energy-coupling factor transporter transmembrane protein EcfT</fullName>
    </recommendedName>
</protein>
<evidence type="ECO:0000313" key="3">
    <source>
        <dbReference type="EMBL" id="GMA89027.1"/>
    </source>
</evidence>
<comment type="caution">
    <text evidence="3">The sequence shown here is derived from an EMBL/GenBank/DDBJ whole genome shotgun (WGS) entry which is preliminary data.</text>
</comment>
<proteinExistence type="predicted"/>
<keyword evidence="2" id="KW-0472">Membrane</keyword>
<keyword evidence="4" id="KW-1185">Reference proteome</keyword>
<dbReference type="PANTHER" id="PTHR33514:SF15">
    <property type="entry name" value="COBALT TRANSPORT PROTEIN"/>
    <property type="match status" value="1"/>
</dbReference>
<feature type="region of interest" description="Disordered" evidence="1">
    <location>
        <begin position="1"/>
        <end position="28"/>
    </location>
</feature>
<evidence type="ECO:0000256" key="1">
    <source>
        <dbReference type="SAM" id="MobiDB-lite"/>
    </source>
</evidence>
<organism evidence="3 4">
    <name type="scientific">Angustibacter aerolatus</name>
    <dbReference type="NCBI Taxonomy" id="1162965"/>
    <lineage>
        <taxon>Bacteria</taxon>
        <taxon>Bacillati</taxon>
        <taxon>Actinomycetota</taxon>
        <taxon>Actinomycetes</taxon>
        <taxon>Kineosporiales</taxon>
        <taxon>Kineosporiaceae</taxon>
    </lineage>
</organism>
<reference evidence="4" key="1">
    <citation type="journal article" date="2019" name="Int. J. Syst. Evol. Microbiol.">
        <title>The Global Catalogue of Microorganisms (GCM) 10K type strain sequencing project: providing services to taxonomists for standard genome sequencing and annotation.</title>
        <authorList>
            <consortium name="The Broad Institute Genomics Platform"/>
            <consortium name="The Broad Institute Genome Sequencing Center for Infectious Disease"/>
            <person name="Wu L."/>
            <person name="Ma J."/>
        </authorList>
    </citation>
    <scope>NUCLEOTIDE SEQUENCE [LARGE SCALE GENOMIC DNA]</scope>
    <source>
        <strain evidence="4">NBRC 108730</strain>
    </source>
</reference>
<evidence type="ECO:0000256" key="2">
    <source>
        <dbReference type="SAM" id="Phobius"/>
    </source>
</evidence>
<feature type="transmembrane region" description="Helical" evidence="2">
    <location>
        <begin position="84"/>
        <end position="105"/>
    </location>
</feature>